<dbReference type="SUPFAM" id="SSF49785">
    <property type="entry name" value="Galactose-binding domain-like"/>
    <property type="match status" value="1"/>
</dbReference>
<name>A0ABV5AZH0_9BACL</name>
<dbReference type="Gene3D" id="3.40.50.1110">
    <property type="entry name" value="SGNH hydrolase"/>
    <property type="match status" value="1"/>
</dbReference>
<protein>
    <submittedName>
        <fullName evidence="6">Rhamnogalacturonan acetylesterase</fullName>
    </submittedName>
</protein>
<organism evidence="6 7">
    <name type="scientific">Paenibacillus enshidis</name>
    <dbReference type="NCBI Taxonomy" id="1458439"/>
    <lineage>
        <taxon>Bacteria</taxon>
        <taxon>Bacillati</taxon>
        <taxon>Bacillota</taxon>
        <taxon>Bacilli</taxon>
        <taxon>Bacillales</taxon>
        <taxon>Paenibacillaceae</taxon>
        <taxon>Paenibacillus</taxon>
    </lineage>
</organism>
<feature type="region of interest" description="Disordered" evidence="3">
    <location>
        <begin position="1"/>
        <end position="35"/>
    </location>
</feature>
<evidence type="ECO:0000256" key="1">
    <source>
        <dbReference type="ARBA" id="ARBA00008668"/>
    </source>
</evidence>
<gene>
    <name evidence="6" type="ORF">ACE41H_22890</name>
</gene>
<dbReference type="InterPro" id="IPR049033">
    <property type="entry name" value="AGA-YXIM_GBD"/>
</dbReference>
<dbReference type="InterPro" id="IPR036514">
    <property type="entry name" value="SGNH_hydro_sf"/>
</dbReference>
<sequence>MKSAEAAGQSTVSSGQAQKVGQQADRDQELTRAEGWRFDFGPGIAAEGYTAVGPDCRYDADKGYGFEASGSVYGRDRRLKEDGGKTGEAGGIAVPSGDAVVTRLRGSFCIPLGAVFRADLPDGTYMVNMLTGDELADTHTVVKAGGSKRVLPPIRTAAGQFVEHRFSIPVYGGMLRLAFSGKAPRVNALEITPAPQTLTLFLAGDSTVTDQPASGYPYAGWGQMLPALFKHDVCVDNHAVSGRSSRSFIEEGRLDALLTRMKAGNFLLIQFGHNDEKADPQRGTDAHTTYKEYLRRYIDAARAVQAQPVLITPVQRRYFDEEGRLLDTHGEYISAVRELAVECGVPLIDLAEKTRILLETVGPEGSKELFMWTLPGEYLNFPAGTEDNTHFQETGAARIAELVVEAVRELQLQPLLMYLR</sequence>
<dbReference type="SUPFAM" id="SSF52266">
    <property type="entry name" value="SGNH hydrolase"/>
    <property type="match status" value="1"/>
</dbReference>
<comment type="caution">
    <text evidence="6">The sequence shown here is derived from an EMBL/GenBank/DDBJ whole genome shotgun (WGS) entry which is preliminary data.</text>
</comment>
<dbReference type="Proteomes" id="UP001580346">
    <property type="component" value="Unassembled WGS sequence"/>
</dbReference>
<dbReference type="Gene3D" id="2.60.120.430">
    <property type="entry name" value="Galactose-binding lectin"/>
    <property type="match status" value="1"/>
</dbReference>
<evidence type="ECO:0000259" key="4">
    <source>
        <dbReference type="Pfam" id="PF13472"/>
    </source>
</evidence>
<feature type="compositionally biased region" description="Polar residues" evidence="3">
    <location>
        <begin position="8"/>
        <end position="21"/>
    </location>
</feature>
<evidence type="ECO:0000256" key="2">
    <source>
        <dbReference type="ARBA" id="ARBA00022801"/>
    </source>
</evidence>
<comment type="similarity">
    <text evidence="1">Belongs to the 'GDSL' lipolytic enzyme family.</text>
</comment>
<dbReference type="InterPro" id="IPR037459">
    <property type="entry name" value="RhgT-like"/>
</dbReference>
<feature type="compositionally biased region" description="Basic and acidic residues" evidence="3">
    <location>
        <begin position="24"/>
        <end position="35"/>
    </location>
</feature>
<proteinExistence type="inferred from homology"/>
<feature type="domain" description="SGNH hydrolase-type esterase" evidence="4">
    <location>
        <begin position="204"/>
        <end position="358"/>
    </location>
</feature>
<dbReference type="Pfam" id="PF21254">
    <property type="entry name" value="AGA-YXIM_GBD"/>
    <property type="match status" value="1"/>
</dbReference>
<evidence type="ECO:0000256" key="3">
    <source>
        <dbReference type="SAM" id="MobiDB-lite"/>
    </source>
</evidence>
<dbReference type="Pfam" id="PF13472">
    <property type="entry name" value="Lipase_GDSL_2"/>
    <property type="match status" value="1"/>
</dbReference>
<keyword evidence="2" id="KW-0378">Hydrolase</keyword>
<accession>A0ABV5AZH0</accession>
<dbReference type="PANTHER" id="PTHR43695">
    <property type="entry name" value="PUTATIVE (AFU_ORTHOLOGUE AFUA_2G17250)-RELATED"/>
    <property type="match status" value="1"/>
</dbReference>
<reference evidence="6 7" key="1">
    <citation type="submission" date="2024-09" db="EMBL/GenBank/DDBJ databases">
        <title>Paenibacillus zeirhizospherea sp. nov., isolated from surface of the maize (Zea mays) roots in a horticulture field, Hungary.</title>
        <authorList>
            <person name="Marton D."/>
            <person name="Farkas M."/>
            <person name="Bedics A."/>
            <person name="Toth E."/>
            <person name="Tancsics A."/>
            <person name="Boka K."/>
            <person name="Maroti G."/>
            <person name="Kriszt B."/>
            <person name="Cserhati M."/>
        </authorList>
    </citation>
    <scope>NUCLEOTIDE SEQUENCE [LARGE SCALE GENOMIC DNA]</scope>
    <source>
        <strain evidence="6 7">KCTC 33519</strain>
    </source>
</reference>
<dbReference type="InterPro" id="IPR008979">
    <property type="entry name" value="Galactose-bd-like_sf"/>
</dbReference>
<dbReference type="RefSeq" id="WP_375357880.1">
    <property type="nucleotide sequence ID" value="NZ_JBHHMI010000035.1"/>
</dbReference>
<dbReference type="CDD" id="cd01821">
    <property type="entry name" value="Rhamnogalacturan_acetylesterase_like"/>
    <property type="match status" value="1"/>
</dbReference>
<feature type="domain" description="Beta-agarase/YXIM esterase-like galactose-binding" evidence="5">
    <location>
        <begin position="36"/>
        <end position="184"/>
    </location>
</feature>
<dbReference type="InterPro" id="IPR013830">
    <property type="entry name" value="SGNH_hydro"/>
</dbReference>
<evidence type="ECO:0000313" key="7">
    <source>
        <dbReference type="Proteomes" id="UP001580346"/>
    </source>
</evidence>
<keyword evidence="7" id="KW-1185">Reference proteome</keyword>
<evidence type="ECO:0000259" key="5">
    <source>
        <dbReference type="Pfam" id="PF21254"/>
    </source>
</evidence>
<evidence type="ECO:0000313" key="6">
    <source>
        <dbReference type="EMBL" id="MFB5269611.1"/>
    </source>
</evidence>
<dbReference type="EMBL" id="JBHHMI010000035">
    <property type="protein sequence ID" value="MFB5269611.1"/>
    <property type="molecule type" value="Genomic_DNA"/>
</dbReference>
<dbReference type="PANTHER" id="PTHR43695:SF1">
    <property type="entry name" value="RHAMNOGALACTURONAN ACETYLESTERASE"/>
    <property type="match status" value="1"/>
</dbReference>